<dbReference type="InterPro" id="IPR013122">
    <property type="entry name" value="PKD1_2_channel"/>
</dbReference>
<sequence length="269" mass="31441">MNQLAATLSRSTKDIGGFAVMFAVFFFAYAQFGYLVFGTQISDYSTFYNAVFALLRTILGDFNYSALERTNRILGPIFFITYVFFVFFVLLNMFLAIINDSYVEVKAELARQQDGEGIFDWIRKKLTGKKETDRKAVTYNEYKIDLMMAGYQEKDINNAFEKLNIRFTDKVHDDALIEIGNEIREQTKRKKVINEELTRRVDMMDNAILNVVDKLSQVLDQLNRIENARVKAKEHENRLRAEALMMEAYRRGEIGDESDIEREEDRREK</sequence>
<keyword evidence="8 15" id="KW-0175">Coiled coil</keyword>
<dbReference type="Pfam" id="PF08016">
    <property type="entry name" value="PKD_channel"/>
    <property type="match status" value="1"/>
</dbReference>
<evidence type="ECO:0000259" key="17">
    <source>
        <dbReference type="Pfam" id="PF08016"/>
    </source>
</evidence>
<keyword evidence="10 16" id="KW-0472">Membrane</keyword>
<keyword evidence="12" id="KW-0325">Glycoprotein</keyword>
<keyword evidence="9" id="KW-0406">Ion transport</keyword>
<gene>
    <name evidence="18" type="ORF">SVUK_LOCUS3162</name>
</gene>
<dbReference type="FunFam" id="1.10.287.70:FF:000055">
    <property type="entry name" value="Polycystic kidney disease 2-like 1"/>
    <property type="match status" value="1"/>
</dbReference>
<feature type="transmembrane region" description="Helical" evidence="16">
    <location>
        <begin position="15"/>
        <end position="35"/>
    </location>
</feature>
<dbReference type="AlphaFoldDB" id="A0A3P7IRN3"/>
<dbReference type="GO" id="GO:0050982">
    <property type="term" value="P:detection of mechanical stimulus"/>
    <property type="evidence" value="ECO:0007669"/>
    <property type="project" value="TreeGrafter"/>
</dbReference>
<evidence type="ECO:0000256" key="7">
    <source>
        <dbReference type="ARBA" id="ARBA00022989"/>
    </source>
</evidence>
<dbReference type="Proteomes" id="UP000270094">
    <property type="component" value="Unassembled WGS sequence"/>
</dbReference>
<evidence type="ECO:0000256" key="6">
    <source>
        <dbReference type="ARBA" id="ARBA00022692"/>
    </source>
</evidence>
<evidence type="ECO:0000256" key="9">
    <source>
        <dbReference type="ARBA" id="ARBA00023065"/>
    </source>
</evidence>
<evidence type="ECO:0000256" key="4">
    <source>
        <dbReference type="ARBA" id="ARBA00022448"/>
    </source>
</evidence>
<dbReference type="GO" id="GO:0005262">
    <property type="term" value="F:calcium channel activity"/>
    <property type="evidence" value="ECO:0007669"/>
    <property type="project" value="TreeGrafter"/>
</dbReference>
<comment type="similarity">
    <text evidence="3">Belongs to the polycystin family.</text>
</comment>
<evidence type="ECO:0000256" key="3">
    <source>
        <dbReference type="ARBA" id="ARBA00007200"/>
    </source>
</evidence>
<dbReference type="PANTHER" id="PTHR10877:SF183">
    <property type="entry name" value="AT14535P-RELATED"/>
    <property type="match status" value="1"/>
</dbReference>
<organism evidence="18 19">
    <name type="scientific">Strongylus vulgaris</name>
    <name type="common">Blood worm</name>
    <dbReference type="NCBI Taxonomy" id="40348"/>
    <lineage>
        <taxon>Eukaryota</taxon>
        <taxon>Metazoa</taxon>
        <taxon>Ecdysozoa</taxon>
        <taxon>Nematoda</taxon>
        <taxon>Chromadorea</taxon>
        <taxon>Rhabditida</taxon>
        <taxon>Rhabditina</taxon>
        <taxon>Rhabditomorpha</taxon>
        <taxon>Strongyloidea</taxon>
        <taxon>Strongylidae</taxon>
        <taxon>Strongylus</taxon>
    </lineage>
</organism>
<accession>A0A3P7IRN3</accession>
<keyword evidence="5" id="KW-1003">Cell membrane</keyword>
<dbReference type="OrthoDB" id="444119at2759"/>
<feature type="domain" description="Polycystin cation channel PKD1/PKD2" evidence="17">
    <location>
        <begin position="1"/>
        <end position="105"/>
    </location>
</feature>
<keyword evidence="4" id="KW-0813">Transport</keyword>
<evidence type="ECO:0000256" key="8">
    <source>
        <dbReference type="ARBA" id="ARBA00023054"/>
    </source>
</evidence>
<reference evidence="18 19" key="1">
    <citation type="submission" date="2018-11" db="EMBL/GenBank/DDBJ databases">
        <authorList>
            <consortium name="Pathogen Informatics"/>
        </authorList>
    </citation>
    <scope>NUCLEOTIDE SEQUENCE [LARGE SCALE GENOMIC DNA]</scope>
</reference>
<feature type="transmembrane region" description="Helical" evidence="16">
    <location>
        <begin position="47"/>
        <end position="67"/>
    </location>
</feature>
<dbReference type="PANTHER" id="PTHR10877">
    <property type="entry name" value="POLYCYSTIN FAMILY MEMBER"/>
    <property type="match status" value="1"/>
</dbReference>
<keyword evidence="14" id="KW-0407">Ion channel</keyword>
<evidence type="ECO:0000256" key="14">
    <source>
        <dbReference type="ARBA" id="ARBA00023303"/>
    </source>
</evidence>
<comment type="subcellular location">
    <subcellularLocation>
        <location evidence="2">Cell membrane</location>
        <topology evidence="2">Multi-pass membrane protein</topology>
    </subcellularLocation>
    <subcellularLocation>
        <location evidence="1">Cell projection</location>
        <location evidence="1">Cilium</location>
    </subcellularLocation>
</comment>
<evidence type="ECO:0000256" key="2">
    <source>
        <dbReference type="ARBA" id="ARBA00004651"/>
    </source>
</evidence>
<dbReference type="EMBL" id="UYYB01007893">
    <property type="protein sequence ID" value="VDM68164.1"/>
    <property type="molecule type" value="Genomic_DNA"/>
</dbReference>
<evidence type="ECO:0000256" key="12">
    <source>
        <dbReference type="ARBA" id="ARBA00023180"/>
    </source>
</evidence>
<evidence type="ECO:0000313" key="18">
    <source>
        <dbReference type="EMBL" id="VDM68164.1"/>
    </source>
</evidence>
<keyword evidence="19" id="KW-1185">Reference proteome</keyword>
<evidence type="ECO:0000256" key="13">
    <source>
        <dbReference type="ARBA" id="ARBA00023273"/>
    </source>
</evidence>
<evidence type="ECO:0000256" key="5">
    <source>
        <dbReference type="ARBA" id="ARBA00022475"/>
    </source>
</evidence>
<keyword evidence="11" id="KW-1015">Disulfide bond</keyword>
<evidence type="ECO:0000256" key="10">
    <source>
        <dbReference type="ARBA" id="ARBA00023136"/>
    </source>
</evidence>
<feature type="coiled-coil region" evidence="15">
    <location>
        <begin position="215"/>
        <end position="245"/>
    </location>
</feature>
<evidence type="ECO:0000313" key="19">
    <source>
        <dbReference type="Proteomes" id="UP000270094"/>
    </source>
</evidence>
<evidence type="ECO:0000256" key="1">
    <source>
        <dbReference type="ARBA" id="ARBA00004138"/>
    </source>
</evidence>
<dbReference type="GO" id="GO:0005886">
    <property type="term" value="C:plasma membrane"/>
    <property type="evidence" value="ECO:0007669"/>
    <property type="project" value="UniProtKB-SubCell"/>
</dbReference>
<keyword evidence="7 16" id="KW-1133">Transmembrane helix</keyword>
<evidence type="ECO:0000256" key="16">
    <source>
        <dbReference type="SAM" id="Phobius"/>
    </source>
</evidence>
<dbReference type="Gene3D" id="1.20.5.340">
    <property type="match status" value="1"/>
</dbReference>
<dbReference type="GO" id="GO:0005929">
    <property type="term" value="C:cilium"/>
    <property type="evidence" value="ECO:0007669"/>
    <property type="project" value="UniProtKB-SubCell"/>
</dbReference>
<protein>
    <recommendedName>
        <fullName evidence="17">Polycystin cation channel PKD1/PKD2 domain-containing protein</fullName>
    </recommendedName>
</protein>
<evidence type="ECO:0000256" key="15">
    <source>
        <dbReference type="SAM" id="Coils"/>
    </source>
</evidence>
<evidence type="ECO:0000256" key="11">
    <source>
        <dbReference type="ARBA" id="ARBA00023157"/>
    </source>
</evidence>
<feature type="transmembrane region" description="Helical" evidence="16">
    <location>
        <begin position="73"/>
        <end position="98"/>
    </location>
</feature>
<name>A0A3P7IRN3_STRVU</name>
<keyword evidence="6 16" id="KW-0812">Transmembrane</keyword>
<dbReference type="Gene3D" id="1.10.287.70">
    <property type="match status" value="1"/>
</dbReference>
<keyword evidence="13" id="KW-0966">Cell projection</keyword>
<proteinExistence type="inferred from homology"/>
<dbReference type="InterPro" id="IPR051223">
    <property type="entry name" value="Polycystin"/>
</dbReference>